<keyword evidence="1" id="KW-0812">Transmembrane</keyword>
<evidence type="ECO:0008006" key="3">
    <source>
        <dbReference type="Google" id="ProtNLM"/>
    </source>
</evidence>
<evidence type="ECO:0000313" key="2">
    <source>
        <dbReference type="EMBL" id="MPM34665.1"/>
    </source>
</evidence>
<dbReference type="AlphaFoldDB" id="A0A644Z193"/>
<reference evidence="2" key="1">
    <citation type="submission" date="2019-08" db="EMBL/GenBank/DDBJ databases">
        <authorList>
            <person name="Kucharzyk K."/>
            <person name="Murdoch R.W."/>
            <person name="Higgins S."/>
            <person name="Loffler F."/>
        </authorList>
    </citation>
    <scope>NUCLEOTIDE SEQUENCE</scope>
</reference>
<proteinExistence type="predicted"/>
<keyword evidence="1" id="KW-1133">Transmembrane helix</keyword>
<accession>A0A644Z193</accession>
<gene>
    <name evidence="2" type="ORF">SDC9_81252</name>
</gene>
<comment type="caution">
    <text evidence="2">The sequence shown here is derived from an EMBL/GenBank/DDBJ whole genome shotgun (WGS) entry which is preliminary data.</text>
</comment>
<evidence type="ECO:0000256" key="1">
    <source>
        <dbReference type="SAM" id="Phobius"/>
    </source>
</evidence>
<dbReference type="Pfam" id="PF16137">
    <property type="entry name" value="DUF4845"/>
    <property type="match status" value="1"/>
</dbReference>
<name>A0A644Z193_9ZZZZ</name>
<dbReference type="InterPro" id="IPR032314">
    <property type="entry name" value="DUF4845"/>
</dbReference>
<organism evidence="2">
    <name type="scientific">bioreactor metagenome</name>
    <dbReference type="NCBI Taxonomy" id="1076179"/>
    <lineage>
        <taxon>unclassified sequences</taxon>
        <taxon>metagenomes</taxon>
        <taxon>ecological metagenomes</taxon>
    </lineage>
</organism>
<sequence>MATYRISTPRSRQRGLSFIGLVFILVIAVAIGYVGTKSLPMLMEWQAIQKAVQKAANEGSSVPDVRAVFNRAAAIDNIESIKGSDLEVTKQNDKVVVSYEYSREIPLFGPAFLVYRFNGSSK</sequence>
<dbReference type="EMBL" id="VSSQ01007042">
    <property type="protein sequence ID" value="MPM34665.1"/>
    <property type="molecule type" value="Genomic_DNA"/>
</dbReference>
<keyword evidence="1" id="KW-0472">Membrane</keyword>
<protein>
    <recommendedName>
        <fullName evidence="3">DUF4845 domain-containing protein</fullName>
    </recommendedName>
</protein>
<feature type="transmembrane region" description="Helical" evidence="1">
    <location>
        <begin position="15"/>
        <end position="35"/>
    </location>
</feature>